<organism evidence="2 3">
    <name type="scientific">Talaromyces stipitatus (strain ATCC 10500 / CBS 375.48 / QM 6759 / NRRL 1006)</name>
    <name type="common">Penicillium stipitatum</name>
    <dbReference type="NCBI Taxonomy" id="441959"/>
    <lineage>
        <taxon>Eukaryota</taxon>
        <taxon>Fungi</taxon>
        <taxon>Dikarya</taxon>
        <taxon>Ascomycota</taxon>
        <taxon>Pezizomycotina</taxon>
        <taxon>Eurotiomycetes</taxon>
        <taxon>Eurotiomycetidae</taxon>
        <taxon>Eurotiales</taxon>
        <taxon>Trichocomaceae</taxon>
        <taxon>Talaromyces</taxon>
        <taxon>Talaromyces sect. Talaromyces</taxon>
    </lineage>
</organism>
<protein>
    <submittedName>
        <fullName evidence="2">Valacyclovir hydrolase, putative</fullName>
    </submittedName>
</protein>
<dbReference type="InParanoid" id="B8MPT1"/>
<dbReference type="PANTHER" id="PTHR43798">
    <property type="entry name" value="MONOACYLGLYCEROL LIPASE"/>
    <property type="match status" value="1"/>
</dbReference>
<name>B8MPT1_TALSN</name>
<dbReference type="STRING" id="441959.B8MPT1"/>
<keyword evidence="3" id="KW-1185">Reference proteome</keyword>
<evidence type="ECO:0000313" key="3">
    <source>
        <dbReference type="Proteomes" id="UP000001745"/>
    </source>
</evidence>
<sequence>MFLYYLATHQPVLCLQSCKIMRLLALLYAAQGLGALASPQYVLSKPLCHDFDVSTSVQRTTQHSFVNRDYDADVLISLANKEILVSNTYQMSSRLCEPSRDNAHSDTLQLLIHGASFNKNMWESQYEPETYNWVQRMNREGYYTLAVDLVGNGNSTFPDGLLEAQTQTYVETTHDLIRQIRNGAIGGKKWKKIVLVGFSIGAIVANSLAQQFPEDLDGIVFHGISWDPSWIYPAFLSGLQAPAQQIDPEKWGHIQPYYQTQSSREGRKVACFSGAYDEEILEYDWNARDFDSLGAAMTFVYHLVNAPQYKGPVFLGIGDRDSTFCGGQFCGSQPYALYDKFPQAVDHVIKVYPETGHLILFHHSAPALIRDTLRFLAEHGF</sequence>
<dbReference type="Proteomes" id="UP000001745">
    <property type="component" value="Unassembled WGS sequence"/>
</dbReference>
<dbReference type="InterPro" id="IPR050266">
    <property type="entry name" value="AB_hydrolase_sf"/>
</dbReference>
<evidence type="ECO:0000259" key="1">
    <source>
        <dbReference type="Pfam" id="PF12697"/>
    </source>
</evidence>
<dbReference type="SUPFAM" id="SSF53474">
    <property type="entry name" value="alpha/beta-Hydrolases"/>
    <property type="match status" value="1"/>
</dbReference>
<gene>
    <name evidence="2" type="ORF">TSTA_052600</name>
</gene>
<dbReference type="AlphaFoldDB" id="B8MPT1"/>
<dbReference type="OrthoDB" id="190201at2759"/>
<accession>B8MPT1</accession>
<dbReference type="RefSeq" id="XP_002486850.1">
    <property type="nucleotide sequence ID" value="XM_002486805.1"/>
</dbReference>
<dbReference type="Pfam" id="PF12697">
    <property type="entry name" value="Abhydrolase_6"/>
    <property type="match status" value="1"/>
</dbReference>
<dbReference type="GeneID" id="8098209"/>
<dbReference type="PANTHER" id="PTHR43798:SF33">
    <property type="entry name" value="HYDROLASE, PUTATIVE (AFU_ORTHOLOGUE AFUA_2G14860)-RELATED"/>
    <property type="match status" value="1"/>
</dbReference>
<feature type="domain" description="AB hydrolase-1" evidence="1">
    <location>
        <begin position="110"/>
        <end position="368"/>
    </location>
</feature>
<evidence type="ECO:0000313" key="2">
    <source>
        <dbReference type="EMBL" id="EED12739.1"/>
    </source>
</evidence>
<dbReference type="PhylomeDB" id="B8MPT1"/>
<dbReference type="eggNOG" id="ENOG502QRCF">
    <property type="taxonomic scope" value="Eukaryota"/>
</dbReference>
<dbReference type="EMBL" id="EQ962659">
    <property type="protein sequence ID" value="EED12739.1"/>
    <property type="molecule type" value="Genomic_DNA"/>
</dbReference>
<dbReference type="GO" id="GO:0016787">
    <property type="term" value="F:hydrolase activity"/>
    <property type="evidence" value="ECO:0007669"/>
    <property type="project" value="UniProtKB-KW"/>
</dbReference>
<dbReference type="OMA" id="SNETGHE"/>
<dbReference type="GO" id="GO:0016020">
    <property type="term" value="C:membrane"/>
    <property type="evidence" value="ECO:0007669"/>
    <property type="project" value="TreeGrafter"/>
</dbReference>
<dbReference type="HOGENOM" id="CLU_034763_0_0_1"/>
<dbReference type="VEuPathDB" id="FungiDB:TSTA_052600"/>
<proteinExistence type="predicted"/>
<dbReference type="InterPro" id="IPR000073">
    <property type="entry name" value="AB_hydrolase_1"/>
</dbReference>
<dbReference type="Gene3D" id="3.40.50.1820">
    <property type="entry name" value="alpha/beta hydrolase"/>
    <property type="match status" value="1"/>
</dbReference>
<reference evidence="3" key="1">
    <citation type="journal article" date="2015" name="Genome Announc.">
        <title>Genome sequence of the AIDS-associated pathogen Penicillium marneffei (ATCC18224) and its near taxonomic relative Talaromyces stipitatus (ATCC10500).</title>
        <authorList>
            <person name="Nierman W.C."/>
            <person name="Fedorova-Abrams N.D."/>
            <person name="Andrianopoulos A."/>
        </authorList>
    </citation>
    <scope>NUCLEOTIDE SEQUENCE [LARGE SCALE GENOMIC DNA]</scope>
    <source>
        <strain evidence="3">ATCC 10500 / CBS 375.48 / QM 6759 / NRRL 1006</strain>
    </source>
</reference>
<dbReference type="InterPro" id="IPR029058">
    <property type="entry name" value="AB_hydrolase_fold"/>
</dbReference>
<keyword evidence="2" id="KW-0378">Hydrolase</keyword>